<name>A0ACB0J4B9_TRIPR</name>
<keyword evidence="2" id="KW-1185">Reference proteome</keyword>
<gene>
    <name evidence="1" type="ORF">MILVUS5_LOCUS8955</name>
</gene>
<sequence>MSYFKKLMLNMVLLFVLLITIELASARAPLWVSEPRLKAYGRRLTADDGRNHHYHNHP</sequence>
<accession>A0ACB0J4B9</accession>
<comment type="caution">
    <text evidence="1">The sequence shown here is derived from an EMBL/GenBank/DDBJ whole genome shotgun (WGS) entry which is preliminary data.</text>
</comment>
<protein>
    <submittedName>
        <fullName evidence="1">Uncharacterized protein</fullName>
    </submittedName>
</protein>
<evidence type="ECO:0000313" key="1">
    <source>
        <dbReference type="EMBL" id="CAJ2638814.1"/>
    </source>
</evidence>
<proteinExistence type="predicted"/>
<organism evidence="1 2">
    <name type="scientific">Trifolium pratense</name>
    <name type="common">Red clover</name>
    <dbReference type="NCBI Taxonomy" id="57577"/>
    <lineage>
        <taxon>Eukaryota</taxon>
        <taxon>Viridiplantae</taxon>
        <taxon>Streptophyta</taxon>
        <taxon>Embryophyta</taxon>
        <taxon>Tracheophyta</taxon>
        <taxon>Spermatophyta</taxon>
        <taxon>Magnoliopsida</taxon>
        <taxon>eudicotyledons</taxon>
        <taxon>Gunneridae</taxon>
        <taxon>Pentapetalae</taxon>
        <taxon>rosids</taxon>
        <taxon>fabids</taxon>
        <taxon>Fabales</taxon>
        <taxon>Fabaceae</taxon>
        <taxon>Papilionoideae</taxon>
        <taxon>50 kb inversion clade</taxon>
        <taxon>NPAAA clade</taxon>
        <taxon>Hologalegina</taxon>
        <taxon>IRL clade</taxon>
        <taxon>Trifolieae</taxon>
        <taxon>Trifolium</taxon>
    </lineage>
</organism>
<reference evidence="1" key="1">
    <citation type="submission" date="2023-10" db="EMBL/GenBank/DDBJ databases">
        <authorList>
            <person name="Rodriguez Cubillos JULIANA M."/>
            <person name="De Vega J."/>
        </authorList>
    </citation>
    <scope>NUCLEOTIDE SEQUENCE</scope>
</reference>
<dbReference type="EMBL" id="CASHSV030000024">
    <property type="protein sequence ID" value="CAJ2638814.1"/>
    <property type="molecule type" value="Genomic_DNA"/>
</dbReference>
<dbReference type="Proteomes" id="UP001177021">
    <property type="component" value="Unassembled WGS sequence"/>
</dbReference>
<evidence type="ECO:0000313" key="2">
    <source>
        <dbReference type="Proteomes" id="UP001177021"/>
    </source>
</evidence>